<dbReference type="PANTHER" id="PTHR47828:SF1">
    <property type="entry name" value="ARCHAEAL HISTONE A"/>
    <property type="match status" value="1"/>
</dbReference>
<evidence type="ECO:0000256" key="4">
    <source>
        <dbReference type="ARBA" id="ARBA00022454"/>
    </source>
</evidence>
<evidence type="ECO:0000313" key="8">
    <source>
        <dbReference type="EMBL" id="QNO55145.1"/>
    </source>
</evidence>
<accession>A0A7G9Z4G1</accession>
<dbReference type="InterPro" id="IPR050947">
    <property type="entry name" value="Archaeal_histone_HMF"/>
</dbReference>
<gene>
    <name evidence="8" type="primary">hfoA2</name>
    <name evidence="8" type="ORF">FBIBDDDO_00007</name>
    <name evidence="9" type="ORF">IGEJHNFM_00022</name>
</gene>
<protein>
    <submittedName>
        <fullName evidence="8">Archaeal histone A2</fullName>
    </submittedName>
</protein>
<comment type="subcellular location">
    <subcellularLocation>
        <location evidence="1">Chromosome</location>
    </subcellularLocation>
    <subcellularLocation>
        <location evidence="2">Cytoplasm</location>
    </subcellularLocation>
</comment>
<evidence type="ECO:0000313" key="9">
    <source>
        <dbReference type="EMBL" id="QNO58306.1"/>
    </source>
</evidence>
<dbReference type="GO" id="GO:0003677">
    <property type="term" value="F:DNA binding"/>
    <property type="evidence" value="ECO:0007669"/>
    <property type="project" value="UniProtKB-KW"/>
</dbReference>
<sequence length="70" mass="7495">MVIKMAELPIAPVTRLVRNAGAERVSEDASEALVEILEAEGEKIAAKAVSLAKHAGRKTVKREDIEEAIA</sequence>
<keyword evidence="5" id="KW-0963">Cytoplasm</keyword>
<dbReference type="Gene3D" id="1.10.20.10">
    <property type="entry name" value="Histone, subunit A"/>
    <property type="match status" value="1"/>
</dbReference>
<evidence type="ECO:0000256" key="5">
    <source>
        <dbReference type="ARBA" id="ARBA00022490"/>
    </source>
</evidence>
<dbReference type="GO" id="GO:0046982">
    <property type="term" value="F:protein heterodimerization activity"/>
    <property type="evidence" value="ECO:0007669"/>
    <property type="project" value="InterPro"/>
</dbReference>
<dbReference type="CDD" id="cd22909">
    <property type="entry name" value="HFD_archaea_histone-like"/>
    <property type="match status" value="1"/>
</dbReference>
<dbReference type="InterPro" id="IPR003958">
    <property type="entry name" value="CBFA_NFYB_domain"/>
</dbReference>
<dbReference type="InterPro" id="IPR050004">
    <property type="entry name" value="HmfB-like"/>
</dbReference>
<keyword evidence="4" id="KW-0158">Chromosome</keyword>
<organism evidence="8">
    <name type="scientific">Candidatus Methanophaga sp. ANME-1 ERB7</name>
    <dbReference type="NCBI Taxonomy" id="2759913"/>
    <lineage>
        <taxon>Archaea</taxon>
        <taxon>Methanobacteriati</taxon>
        <taxon>Methanobacteriota</taxon>
        <taxon>Stenosarchaea group</taxon>
        <taxon>Methanomicrobia</taxon>
        <taxon>Candidatus Methanophagales</taxon>
        <taxon>Candidatus Methanophagaceae</taxon>
        <taxon>Candidatus Methanophaga</taxon>
    </lineage>
</organism>
<evidence type="ECO:0000256" key="6">
    <source>
        <dbReference type="ARBA" id="ARBA00023125"/>
    </source>
</evidence>
<dbReference type="PANTHER" id="PTHR47828">
    <property type="entry name" value="ARCHAEAL HISTONE A"/>
    <property type="match status" value="1"/>
</dbReference>
<dbReference type="GO" id="GO:0005737">
    <property type="term" value="C:cytoplasm"/>
    <property type="evidence" value="ECO:0007669"/>
    <property type="project" value="UniProtKB-SubCell"/>
</dbReference>
<dbReference type="GO" id="GO:0005694">
    <property type="term" value="C:chromosome"/>
    <property type="evidence" value="ECO:0007669"/>
    <property type="project" value="UniProtKB-SubCell"/>
</dbReference>
<dbReference type="SUPFAM" id="SSF47113">
    <property type="entry name" value="Histone-fold"/>
    <property type="match status" value="1"/>
</dbReference>
<dbReference type="EMBL" id="MT631720">
    <property type="protein sequence ID" value="QNO58306.1"/>
    <property type="molecule type" value="Genomic_DNA"/>
</dbReference>
<dbReference type="EMBL" id="MT631604">
    <property type="protein sequence ID" value="QNO55145.1"/>
    <property type="molecule type" value="Genomic_DNA"/>
</dbReference>
<evidence type="ECO:0000259" key="7">
    <source>
        <dbReference type="Pfam" id="PF00808"/>
    </source>
</evidence>
<dbReference type="Pfam" id="PF00808">
    <property type="entry name" value="CBFD_NFYB_HMF"/>
    <property type="match status" value="1"/>
</dbReference>
<evidence type="ECO:0000256" key="3">
    <source>
        <dbReference type="ARBA" id="ARBA00008264"/>
    </source>
</evidence>
<keyword evidence="6" id="KW-0238">DNA-binding</keyword>
<name>A0A7G9Z4G1_9EURY</name>
<dbReference type="InterPro" id="IPR009072">
    <property type="entry name" value="Histone-fold"/>
</dbReference>
<proteinExistence type="inferred from homology"/>
<feature type="domain" description="Transcription factor CBF/NF-Y/archaeal histone" evidence="7">
    <location>
        <begin position="6"/>
        <end position="69"/>
    </location>
</feature>
<evidence type="ECO:0000256" key="1">
    <source>
        <dbReference type="ARBA" id="ARBA00004286"/>
    </source>
</evidence>
<reference evidence="8" key="1">
    <citation type="submission" date="2020-06" db="EMBL/GenBank/DDBJ databases">
        <title>Unique genomic features of the anaerobic methanotrophic archaea.</title>
        <authorList>
            <person name="Chadwick G.L."/>
            <person name="Skennerton C.T."/>
            <person name="Laso-Perez R."/>
            <person name="Leu A.O."/>
            <person name="Speth D.R."/>
            <person name="Yu H."/>
            <person name="Morgan-Lang C."/>
            <person name="Hatzenpichler R."/>
            <person name="Goudeau D."/>
            <person name="Malmstrom R."/>
            <person name="Brazelton W.J."/>
            <person name="Woyke T."/>
            <person name="Hallam S.J."/>
            <person name="Tyson G.W."/>
            <person name="Wegener G."/>
            <person name="Boetius A."/>
            <person name="Orphan V."/>
        </authorList>
    </citation>
    <scope>NUCLEOTIDE SEQUENCE</scope>
</reference>
<dbReference type="AlphaFoldDB" id="A0A7G9Z4G1"/>
<dbReference type="NCBIfam" id="NF043032">
    <property type="entry name" value="archaea_histone"/>
    <property type="match status" value="1"/>
</dbReference>
<evidence type="ECO:0000256" key="2">
    <source>
        <dbReference type="ARBA" id="ARBA00004496"/>
    </source>
</evidence>
<comment type="similarity">
    <text evidence="3">Belongs to the archaeal histone HMF family.</text>
</comment>